<name>A0ABT6MI11_9NOCA</name>
<protein>
    <recommendedName>
        <fullName evidence="2">DUF6545 domain-containing protein</fullName>
    </recommendedName>
</protein>
<feature type="domain" description="DUF6545" evidence="2">
    <location>
        <begin position="245"/>
        <end position="368"/>
    </location>
</feature>
<accession>A0ABT6MI11</accession>
<feature type="transmembrane region" description="Helical" evidence="1">
    <location>
        <begin position="219"/>
        <end position="240"/>
    </location>
</feature>
<dbReference type="InterPro" id="IPR046675">
    <property type="entry name" value="DUF6545"/>
</dbReference>
<evidence type="ECO:0000259" key="2">
    <source>
        <dbReference type="Pfam" id="PF20182"/>
    </source>
</evidence>
<keyword evidence="1" id="KW-1133">Transmembrane helix</keyword>
<evidence type="ECO:0000313" key="4">
    <source>
        <dbReference type="Proteomes" id="UP001160334"/>
    </source>
</evidence>
<keyword evidence="4" id="KW-1185">Reference proteome</keyword>
<keyword evidence="1" id="KW-0472">Membrane</keyword>
<comment type="caution">
    <text evidence="3">The sequence shown here is derived from an EMBL/GenBank/DDBJ whole genome shotgun (WGS) entry which is preliminary data.</text>
</comment>
<gene>
    <name evidence="3" type="ORF">M2280_005205</name>
</gene>
<feature type="transmembrane region" description="Helical" evidence="1">
    <location>
        <begin position="104"/>
        <end position="122"/>
    </location>
</feature>
<dbReference type="Pfam" id="PF20182">
    <property type="entry name" value="DUF6545"/>
    <property type="match status" value="1"/>
</dbReference>
<proteinExistence type="predicted"/>
<feature type="transmembrane region" description="Helical" evidence="1">
    <location>
        <begin position="6"/>
        <end position="27"/>
    </location>
</feature>
<dbReference type="EMBL" id="JARXVC010000017">
    <property type="protein sequence ID" value="MDH6283954.1"/>
    <property type="molecule type" value="Genomic_DNA"/>
</dbReference>
<dbReference type="Proteomes" id="UP001160334">
    <property type="component" value="Unassembled WGS sequence"/>
</dbReference>
<feature type="transmembrane region" description="Helical" evidence="1">
    <location>
        <begin position="142"/>
        <end position="163"/>
    </location>
</feature>
<sequence length="382" mass="42055">MTTTMSPQFAIPLLVTLCTLTALRWIFVRDTVIQRRLNMMFASWSVVAILRDPHVQDLIAPHLTHDSLIRQFTHIFAMLGSAAMWGVADELRNGERSTRERQRFVYGIVLAMGLSLFLLSAPSRAAGETLEQHAGWIDVLYMAVYTAPTIAAVIYVAVVALGTLRDSSNWPTRLGMVALLGAVASQLVDATTRPLSAAVLATGNINAFTEWRANSNDSMFLPAATFVAFVMSWPVVTKLLSEFGWDPSSRAHARIQPMWTTLTTALPGVKFDEPGQTPQERADHAAIEVWDAMLQLRAYFVVPDQDEYAKAFAAHRVPLQKRTAVLICIGLQQACDAVRRGAQPLSDEEMRAATKVIDQTDMAELAKVWNVSLRISGASGEA</sequence>
<evidence type="ECO:0000313" key="3">
    <source>
        <dbReference type="EMBL" id="MDH6283954.1"/>
    </source>
</evidence>
<dbReference type="RefSeq" id="WP_280763207.1">
    <property type="nucleotide sequence ID" value="NZ_JARXVC010000017.1"/>
</dbReference>
<evidence type="ECO:0000256" key="1">
    <source>
        <dbReference type="SAM" id="Phobius"/>
    </source>
</evidence>
<organism evidence="3 4">
    <name type="scientific">Prescottella agglutinans</name>
    <dbReference type="NCBI Taxonomy" id="1644129"/>
    <lineage>
        <taxon>Bacteria</taxon>
        <taxon>Bacillati</taxon>
        <taxon>Actinomycetota</taxon>
        <taxon>Actinomycetes</taxon>
        <taxon>Mycobacteriales</taxon>
        <taxon>Nocardiaceae</taxon>
        <taxon>Prescottella</taxon>
    </lineage>
</organism>
<reference evidence="3 4" key="1">
    <citation type="submission" date="2023-04" db="EMBL/GenBank/DDBJ databases">
        <title>Forest soil microbial communities from Buena Vista Peninsula, Colon Province, Panama.</title>
        <authorList>
            <person name="Bouskill N."/>
        </authorList>
    </citation>
    <scope>NUCLEOTIDE SEQUENCE [LARGE SCALE GENOMIC DNA]</scope>
    <source>
        <strain evidence="3 4">CFH S0262</strain>
    </source>
</reference>
<keyword evidence="1" id="KW-0812">Transmembrane</keyword>